<dbReference type="EMBL" id="FOAZ01000039">
    <property type="protein sequence ID" value="SEM63667.1"/>
    <property type="molecule type" value="Genomic_DNA"/>
</dbReference>
<evidence type="ECO:0000313" key="2">
    <source>
        <dbReference type="Proteomes" id="UP000183015"/>
    </source>
</evidence>
<organism evidence="1 2">
    <name type="scientific">Streptacidiphilus jiangxiensis</name>
    <dbReference type="NCBI Taxonomy" id="235985"/>
    <lineage>
        <taxon>Bacteria</taxon>
        <taxon>Bacillati</taxon>
        <taxon>Actinomycetota</taxon>
        <taxon>Actinomycetes</taxon>
        <taxon>Kitasatosporales</taxon>
        <taxon>Streptomycetaceae</taxon>
        <taxon>Streptacidiphilus</taxon>
    </lineage>
</organism>
<gene>
    <name evidence="1" type="ORF">SAMN05414137_13928</name>
</gene>
<accession>A0A1H8A289</accession>
<protein>
    <recommendedName>
        <fullName evidence="3">DUF4034 domain-containing protein</fullName>
    </recommendedName>
</protein>
<dbReference type="AlphaFoldDB" id="A0A1H8A289"/>
<keyword evidence="2" id="KW-1185">Reference proteome</keyword>
<dbReference type="Proteomes" id="UP000183015">
    <property type="component" value="Unassembled WGS sequence"/>
</dbReference>
<reference evidence="2" key="1">
    <citation type="submission" date="2016-10" db="EMBL/GenBank/DDBJ databases">
        <authorList>
            <person name="Varghese N."/>
        </authorList>
    </citation>
    <scope>NUCLEOTIDE SEQUENCE [LARGE SCALE GENOMIC DNA]</scope>
    <source>
        <strain evidence="2">DSM 45096 / BCRC 16803 / CGMCC 4.1857 / CIP 109030 / JCM 12277 / KCTC 19219 / NBRC 100920 / 33214</strain>
    </source>
</reference>
<name>A0A1H8A289_STRJI</name>
<evidence type="ECO:0000313" key="1">
    <source>
        <dbReference type="EMBL" id="SEM63667.1"/>
    </source>
</evidence>
<dbReference type="eggNOG" id="ENOG5032YW5">
    <property type="taxonomic scope" value="Bacteria"/>
</dbReference>
<dbReference type="STRING" id="235985.SAMN05414137_13928"/>
<evidence type="ECO:0008006" key="3">
    <source>
        <dbReference type="Google" id="ProtNLM"/>
    </source>
</evidence>
<sequence length="313" mass="34970">MALLGRRRSSPRLAPELDDSDLGKLCKGLGPSTMPGMTDFNVEAAERLIKAADTDWDRRWHRLSVLAQATADFDFDRSWRLRRPRSVDAMVFSACVATVRVRRGEPATELPEAVRACYQAHEARPQEPLPLVALLGVLRLMRTPAPQVNDVWRALVLRDPWNREAHLQVLAYLSPEECGAPGQAREFVDVQQARMPYGAPASALELTAAVRDFHRATAGDGLNAILADMWWRRPHAAGILDRALRSWTGPGFLRHAAALADLNLLAYALVQAGRVADAAPLFQQIGTTVVAWPWSYHGEPVEQFTYWRNRAQR</sequence>
<proteinExistence type="predicted"/>